<reference evidence="2" key="1">
    <citation type="submission" date="2021-03" db="EMBL/GenBank/DDBJ databases">
        <title>Chromosome level genome of the anhydrobiotic midge Polypedilum vanderplanki.</title>
        <authorList>
            <person name="Yoshida Y."/>
            <person name="Kikawada T."/>
            <person name="Gusev O."/>
        </authorList>
    </citation>
    <scope>NUCLEOTIDE SEQUENCE</scope>
    <source>
        <strain evidence="2">NIAS01</strain>
        <tissue evidence="2">Whole body or cell culture</tissue>
    </source>
</reference>
<proteinExistence type="predicted"/>
<keyword evidence="3" id="KW-1185">Reference proteome</keyword>
<comment type="caution">
    <text evidence="2">The sequence shown here is derived from an EMBL/GenBank/DDBJ whole genome shotgun (WGS) entry which is preliminary data.</text>
</comment>
<dbReference type="Proteomes" id="UP001107558">
    <property type="component" value="Chromosome 2"/>
</dbReference>
<evidence type="ECO:0000313" key="3">
    <source>
        <dbReference type="Proteomes" id="UP001107558"/>
    </source>
</evidence>
<protein>
    <submittedName>
        <fullName evidence="2">Uncharacterized protein</fullName>
    </submittedName>
</protein>
<dbReference type="AlphaFoldDB" id="A0A9J6C5S5"/>
<keyword evidence="1" id="KW-0732">Signal</keyword>
<accession>A0A9J6C5S5</accession>
<evidence type="ECO:0000256" key="1">
    <source>
        <dbReference type="SAM" id="SignalP"/>
    </source>
</evidence>
<organism evidence="2 3">
    <name type="scientific">Polypedilum vanderplanki</name>
    <name type="common">Sleeping chironomid midge</name>
    <dbReference type="NCBI Taxonomy" id="319348"/>
    <lineage>
        <taxon>Eukaryota</taxon>
        <taxon>Metazoa</taxon>
        <taxon>Ecdysozoa</taxon>
        <taxon>Arthropoda</taxon>
        <taxon>Hexapoda</taxon>
        <taxon>Insecta</taxon>
        <taxon>Pterygota</taxon>
        <taxon>Neoptera</taxon>
        <taxon>Endopterygota</taxon>
        <taxon>Diptera</taxon>
        <taxon>Nematocera</taxon>
        <taxon>Chironomoidea</taxon>
        <taxon>Chironomidae</taxon>
        <taxon>Chironominae</taxon>
        <taxon>Polypedilum</taxon>
        <taxon>Polypedilum</taxon>
    </lineage>
</organism>
<feature type="chain" id="PRO_5039938553" evidence="1">
    <location>
        <begin position="19"/>
        <end position="116"/>
    </location>
</feature>
<dbReference type="EMBL" id="JADBJN010000002">
    <property type="protein sequence ID" value="KAG5677253.1"/>
    <property type="molecule type" value="Genomic_DNA"/>
</dbReference>
<evidence type="ECO:0000313" key="2">
    <source>
        <dbReference type="EMBL" id="KAG5677253.1"/>
    </source>
</evidence>
<gene>
    <name evidence="2" type="ORF">PVAND_007025</name>
</gene>
<sequence>MKDIGVCFIIVFLIQSLAYPMPQQVQYQETEMQRQIQYQQPPSYPYYQPYNYYPPQPSFYPPPQQPLMDFQAYKNKSFGIDSTKERFHAGYQNYKGVQAKGATENAFNKALDKVFD</sequence>
<feature type="signal peptide" evidence="1">
    <location>
        <begin position="1"/>
        <end position="18"/>
    </location>
</feature>
<name>A0A9J6C5S5_POLVA</name>